<accession>A0ABT4TEZ6</accession>
<dbReference type="RefSeq" id="WP_270675574.1">
    <property type="nucleotide sequence ID" value="NZ_JAQFWP010000002.1"/>
</dbReference>
<evidence type="ECO:0000313" key="3">
    <source>
        <dbReference type="Proteomes" id="UP001165685"/>
    </source>
</evidence>
<keyword evidence="3" id="KW-1185">Reference proteome</keyword>
<evidence type="ECO:0000259" key="1">
    <source>
        <dbReference type="Pfam" id="PF10056"/>
    </source>
</evidence>
<reference evidence="2" key="1">
    <citation type="submission" date="2023-01" db="EMBL/GenBank/DDBJ databases">
        <title>Draft genome sequence of Nocardiopsis sp. LSu2-4 isolated from halophytes.</title>
        <authorList>
            <person name="Duangmal K."/>
            <person name="Chantavorakit T."/>
        </authorList>
    </citation>
    <scope>NUCLEOTIDE SEQUENCE</scope>
    <source>
        <strain evidence="2">LSu2-4</strain>
    </source>
</reference>
<dbReference type="Pfam" id="PF10056">
    <property type="entry name" value="DUF2293"/>
    <property type="match status" value="1"/>
</dbReference>
<dbReference type="PANTHER" id="PTHR38113">
    <property type="match status" value="1"/>
</dbReference>
<protein>
    <submittedName>
        <fullName evidence="2">DUF2293 domain-containing protein</fullName>
    </submittedName>
</protein>
<dbReference type="PANTHER" id="PTHR38113:SF2">
    <property type="entry name" value="DUF2293 DOMAIN-CONTAINING PROTEIN"/>
    <property type="match status" value="1"/>
</dbReference>
<name>A0ABT4TEZ6_9ACTN</name>
<feature type="domain" description="DUF2293" evidence="1">
    <location>
        <begin position="278"/>
        <end position="363"/>
    </location>
</feature>
<gene>
    <name evidence="2" type="ORF">O4U47_02010</name>
</gene>
<sequence>MGPADLDTKLGRRVAEAADAAVARRGAVSVIDVLTSVGWLTDKAVDRWRRELSPSLQHVVQAPPDKLRTAVALLEVWAQAKGMEREEGEYLAAARERRQLRFLAVTDNPDTSDAPDGGDAEERAFRTHWIAPGATTAQRNREHKRRTKAPDLVVQTAAGAWECAACGAENEALRLMEGAVPHCLECADMDHLVLLPSGDAALTRRAKKESRLSAVVVRWVSSRKKFRRVGLLVEEGALETAERQCLADEDARARRRERDAERRAVQDVDFQKRFAAEILLQFPLCPQERAERIALHTGARGSGRVGRSAAGRDLDPGAVRRAVVASVRHEDTPYDDLLMDGVPREEARARIAADIDRVLSAWGEAGP</sequence>
<proteinExistence type="predicted"/>
<evidence type="ECO:0000313" key="2">
    <source>
        <dbReference type="EMBL" id="MDA2803273.1"/>
    </source>
</evidence>
<dbReference type="Proteomes" id="UP001165685">
    <property type="component" value="Unassembled WGS sequence"/>
</dbReference>
<organism evidence="2 3">
    <name type="scientific">Nocardiopsis suaedae</name>
    <dbReference type="NCBI Taxonomy" id="3018444"/>
    <lineage>
        <taxon>Bacteria</taxon>
        <taxon>Bacillati</taxon>
        <taxon>Actinomycetota</taxon>
        <taxon>Actinomycetes</taxon>
        <taxon>Streptosporangiales</taxon>
        <taxon>Nocardiopsidaceae</taxon>
        <taxon>Nocardiopsis</taxon>
    </lineage>
</organism>
<dbReference type="InterPro" id="IPR018744">
    <property type="entry name" value="DUF2293"/>
</dbReference>
<comment type="caution">
    <text evidence="2">The sequence shown here is derived from an EMBL/GenBank/DDBJ whole genome shotgun (WGS) entry which is preliminary data.</text>
</comment>
<dbReference type="EMBL" id="JAQFWP010000002">
    <property type="protein sequence ID" value="MDA2803273.1"/>
    <property type="molecule type" value="Genomic_DNA"/>
</dbReference>